<dbReference type="InterPro" id="IPR001611">
    <property type="entry name" value="Leu-rich_rpt"/>
</dbReference>
<keyword evidence="6" id="KW-1185">Reference proteome</keyword>
<dbReference type="AlphaFoldDB" id="A0A9N8DKM4"/>
<evidence type="ECO:0000313" key="5">
    <source>
        <dbReference type="EMBL" id="CAB9504842.1"/>
    </source>
</evidence>
<dbReference type="Gene3D" id="3.80.10.10">
    <property type="entry name" value="Ribonuclease Inhibitor"/>
    <property type="match status" value="2"/>
</dbReference>
<evidence type="ECO:0000256" key="2">
    <source>
        <dbReference type="ARBA" id="ARBA00022737"/>
    </source>
</evidence>
<comment type="caution">
    <text evidence="5">The sequence shown here is derived from an EMBL/GenBank/DDBJ whole genome shotgun (WGS) entry which is preliminary data.</text>
</comment>
<organism evidence="5 6">
    <name type="scientific">Seminavis robusta</name>
    <dbReference type="NCBI Taxonomy" id="568900"/>
    <lineage>
        <taxon>Eukaryota</taxon>
        <taxon>Sar</taxon>
        <taxon>Stramenopiles</taxon>
        <taxon>Ochrophyta</taxon>
        <taxon>Bacillariophyta</taxon>
        <taxon>Bacillariophyceae</taxon>
        <taxon>Bacillariophycidae</taxon>
        <taxon>Naviculales</taxon>
        <taxon>Naviculaceae</taxon>
        <taxon>Seminavis</taxon>
    </lineage>
</organism>
<keyword evidence="4" id="KW-1133">Transmembrane helix</keyword>
<sequence>MEAKTQNDHGAVTGEGVVRKEEAADVGVSSSITAGEECHERVIRKAEAIAVDHDALITSISSGNNTMRKSGAATVQQPDHMDTFREIAPLPPPVPLGRGDIRRPAATRPGAVAVGGDYDYMVDNPHARHSDPEATSSGSSGTANTNQPEQGVGNTGMARARLVNSSEFALQNADPVQEGDLRLLTSNPSSSKGNNETDGKEALKIILLIAIAGIIVLGLVLGLVGNKEEDAADSSAPITMAPTGVPSSAPTSYAATLGLPEYTVDKIMNDETSPQSRAYAWLMDDPNRETYPERKILQRFALATFYYSTGGPNWDINDNWMNHSLDECKDWFFRTETDGLDPTTRDDKIIITSPCDTSGNYQYLLMSGNNLAGRVPEEIGMLSGLLVFDYFKNDGLEGSTIPTEIGLLTNLLRLSADRNFHGGTVPTEIGMMTSLIEVYLGYNPFPSPIPSEIANIKSLQKLNLNRAGFTGTFPSELYTLTNMVEFFIHGLLDLEKATLEGIGQMTNLEALYCHNLPLHNTPIPTELGLATKLEKLNLWDTGLTGTVPSELANLRQLNTLDLDDNQLTGSLPDFLWELPFLGELLYDGNFFTGTLPSHTWKNLAVMEYLAFSDNLLSGTIPTEVGLLPSIQKLRFDRNTFTGAIPTEIGNLTTLEEVFFHGTYLEGNIPLEFEDLLFLETLTFSNTSLTGSIPAGICDSLVDIWFSCHTKFGITLPTCTAVEVEDFDCASSLLCGCSCAPCLAEETTGAFVFNMTFDP</sequence>
<protein>
    <submittedName>
        <fullName evidence="5">Leucine Rich Repeat</fullName>
    </submittedName>
</protein>
<keyword evidence="4" id="KW-0812">Transmembrane</keyword>
<reference evidence="5" key="1">
    <citation type="submission" date="2020-06" db="EMBL/GenBank/DDBJ databases">
        <authorList>
            <consortium name="Plant Systems Biology data submission"/>
        </authorList>
    </citation>
    <scope>NUCLEOTIDE SEQUENCE</scope>
    <source>
        <strain evidence="5">D6</strain>
    </source>
</reference>
<keyword evidence="1" id="KW-0433">Leucine-rich repeat</keyword>
<feature type="transmembrane region" description="Helical" evidence="4">
    <location>
        <begin position="205"/>
        <end position="225"/>
    </location>
</feature>
<dbReference type="SUPFAM" id="SSF52058">
    <property type="entry name" value="L domain-like"/>
    <property type="match status" value="1"/>
</dbReference>
<feature type="compositionally biased region" description="Low complexity" evidence="3">
    <location>
        <begin position="134"/>
        <end position="146"/>
    </location>
</feature>
<dbReference type="Pfam" id="PF00560">
    <property type="entry name" value="LRR_1"/>
    <property type="match status" value="2"/>
</dbReference>
<keyword evidence="2" id="KW-0677">Repeat</keyword>
<accession>A0A9N8DKM4</accession>
<dbReference type="InterPro" id="IPR032675">
    <property type="entry name" value="LRR_dom_sf"/>
</dbReference>
<evidence type="ECO:0000256" key="3">
    <source>
        <dbReference type="SAM" id="MobiDB-lite"/>
    </source>
</evidence>
<feature type="region of interest" description="Disordered" evidence="3">
    <location>
        <begin position="115"/>
        <end position="153"/>
    </location>
</feature>
<keyword evidence="4" id="KW-0472">Membrane</keyword>
<proteinExistence type="predicted"/>
<dbReference type="PANTHER" id="PTHR48054">
    <property type="entry name" value="RECEPTOR KINASE-LIKE PROTEIN XA21"/>
    <property type="match status" value="1"/>
</dbReference>
<evidence type="ECO:0000256" key="4">
    <source>
        <dbReference type="SAM" id="Phobius"/>
    </source>
</evidence>
<dbReference type="EMBL" id="CAICTM010000209">
    <property type="protein sequence ID" value="CAB9504842.1"/>
    <property type="molecule type" value="Genomic_DNA"/>
</dbReference>
<gene>
    <name evidence="5" type="ORF">SEMRO_210_G087730.1</name>
</gene>
<dbReference type="FunFam" id="3.80.10.10:FF:000041">
    <property type="entry name" value="LRR receptor-like serine/threonine-protein kinase ERECTA"/>
    <property type="match status" value="1"/>
</dbReference>
<evidence type="ECO:0000313" key="6">
    <source>
        <dbReference type="Proteomes" id="UP001153069"/>
    </source>
</evidence>
<dbReference type="PANTHER" id="PTHR48054:SF82">
    <property type="entry name" value="LRR RECEPTOR-LIKE SERINE_THREONINE-PROTEIN KINASE FLS2"/>
    <property type="match status" value="1"/>
</dbReference>
<evidence type="ECO:0000256" key="1">
    <source>
        <dbReference type="ARBA" id="ARBA00022614"/>
    </source>
</evidence>
<name>A0A9N8DKM4_9STRA</name>
<dbReference type="OrthoDB" id="38453at2759"/>
<dbReference type="Proteomes" id="UP001153069">
    <property type="component" value="Unassembled WGS sequence"/>
</dbReference>
<dbReference type="InterPro" id="IPR052592">
    <property type="entry name" value="LRR-RLK"/>
</dbReference>